<dbReference type="Pfam" id="PF01869">
    <property type="entry name" value="BcrAD_BadFG"/>
    <property type="match status" value="1"/>
</dbReference>
<dbReference type="RefSeq" id="WP_246205374.1">
    <property type="nucleotide sequence ID" value="NZ_BAAANK010000003.1"/>
</dbReference>
<evidence type="ECO:0000313" key="4">
    <source>
        <dbReference type="Proteomes" id="UP001501746"/>
    </source>
</evidence>
<organism evidence="3 4">
    <name type="scientific">Agromyces salentinus</name>
    <dbReference type="NCBI Taxonomy" id="269421"/>
    <lineage>
        <taxon>Bacteria</taxon>
        <taxon>Bacillati</taxon>
        <taxon>Actinomycetota</taxon>
        <taxon>Actinomycetes</taxon>
        <taxon>Micrococcales</taxon>
        <taxon>Microbacteriaceae</taxon>
        <taxon>Agromyces</taxon>
    </lineage>
</organism>
<proteinExistence type="predicted"/>
<comment type="caution">
    <text evidence="3">The sequence shown here is derived from an EMBL/GenBank/DDBJ whole genome shotgun (WGS) entry which is preliminary data.</text>
</comment>
<evidence type="ECO:0000256" key="1">
    <source>
        <dbReference type="SAM" id="MobiDB-lite"/>
    </source>
</evidence>
<gene>
    <name evidence="3" type="ORF">GCM10009750_13600</name>
</gene>
<dbReference type="PANTHER" id="PTHR43190">
    <property type="entry name" value="N-ACETYL-D-GLUCOSAMINE KINASE"/>
    <property type="match status" value="1"/>
</dbReference>
<keyword evidence="4" id="KW-1185">Reference proteome</keyword>
<feature type="region of interest" description="Disordered" evidence="1">
    <location>
        <begin position="1"/>
        <end position="20"/>
    </location>
</feature>
<protein>
    <submittedName>
        <fullName evidence="3">BadF/BadG/BcrA/BcrD ATPase family protein</fullName>
    </submittedName>
</protein>
<reference evidence="4" key="1">
    <citation type="journal article" date="2019" name="Int. J. Syst. Evol. Microbiol.">
        <title>The Global Catalogue of Microorganisms (GCM) 10K type strain sequencing project: providing services to taxonomists for standard genome sequencing and annotation.</title>
        <authorList>
            <consortium name="The Broad Institute Genomics Platform"/>
            <consortium name="The Broad Institute Genome Sequencing Center for Infectious Disease"/>
            <person name="Wu L."/>
            <person name="Ma J."/>
        </authorList>
    </citation>
    <scope>NUCLEOTIDE SEQUENCE [LARGE SCALE GENOMIC DNA]</scope>
    <source>
        <strain evidence="4">JCM 14323</strain>
    </source>
</reference>
<dbReference type="EMBL" id="BAAANK010000003">
    <property type="protein sequence ID" value="GAA1830940.1"/>
    <property type="molecule type" value="Genomic_DNA"/>
</dbReference>
<dbReference type="Proteomes" id="UP001501746">
    <property type="component" value="Unassembled WGS sequence"/>
</dbReference>
<dbReference type="SUPFAM" id="SSF53067">
    <property type="entry name" value="Actin-like ATPase domain"/>
    <property type="match status" value="2"/>
</dbReference>
<feature type="domain" description="ATPase BadF/BadG/BcrA/BcrD type" evidence="2">
    <location>
        <begin position="28"/>
        <end position="301"/>
    </location>
</feature>
<evidence type="ECO:0000313" key="3">
    <source>
        <dbReference type="EMBL" id="GAA1830940.1"/>
    </source>
</evidence>
<evidence type="ECO:0000259" key="2">
    <source>
        <dbReference type="Pfam" id="PF01869"/>
    </source>
</evidence>
<dbReference type="PANTHER" id="PTHR43190:SF3">
    <property type="entry name" value="N-ACETYL-D-GLUCOSAMINE KINASE"/>
    <property type="match status" value="1"/>
</dbReference>
<dbReference type="InterPro" id="IPR002731">
    <property type="entry name" value="ATPase_BadF"/>
</dbReference>
<name>A0ABN2MMH7_9MICO</name>
<sequence length="350" mass="34707">MTSAANGDPAGVPESLPGAEPGHGGWVLGIDLGGTGSRAALEPLGLPFGQRRRVLEGGRVAVASAGSTVIDVAASLIDAARSEWPDAAITAVGIGATGLASLVPDPDAAARRLSAVVGGAAAPTGSTTPARVPVALAVDALTAHLGALGGRAGAVVAVGTGAIALGTDLDAVWRRVGGWGHLWDDRGSGVWIGIEALKAAIRTHDGVTADATALLHAAEARFGPAPTWPGELLTRADRAGVIAGFAPEVAALAAGGDPAASVIMRTAGTEVAATLVAALDPDLPRLASWTGGVFSADGAYREGFEAEFARLAPDASLRAPLGSPLDGAVRLARLIATGGRPAAHPPFVWR</sequence>
<accession>A0ABN2MMH7</accession>
<dbReference type="InterPro" id="IPR052519">
    <property type="entry name" value="Euk-type_GlcNAc_Kinase"/>
</dbReference>
<dbReference type="Gene3D" id="3.30.420.40">
    <property type="match status" value="2"/>
</dbReference>
<dbReference type="InterPro" id="IPR043129">
    <property type="entry name" value="ATPase_NBD"/>
</dbReference>